<comment type="catalytic activity">
    <reaction evidence="7">
        <text>L-lysyl-[histone] + S-adenosyl-L-methionine = N(6)-methyl-L-lysyl-[histone] + S-adenosyl-L-homocysteine + H(+)</text>
        <dbReference type="Rhea" id="RHEA:10024"/>
        <dbReference type="Rhea" id="RHEA-COMP:9845"/>
        <dbReference type="Rhea" id="RHEA-COMP:9846"/>
        <dbReference type="ChEBI" id="CHEBI:15378"/>
        <dbReference type="ChEBI" id="CHEBI:29969"/>
        <dbReference type="ChEBI" id="CHEBI:57856"/>
        <dbReference type="ChEBI" id="CHEBI:59789"/>
        <dbReference type="ChEBI" id="CHEBI:61929"/>
    </reaction>
    <physiologicalReaction direction="left-to-right" evidence="7">
        <dbReference type="Rhea" id="RHEA:10025"/>
    </physiologicalReaction>
</comment>
<dbReference type="Proteomes" id="UP000038045">
    <property type="component" value="Unplaced"/>
</dbReference>
<keyword evidence="18" id="KW-1185">Reference proteome</keyword>
<evidence type="ECO:0000256" key="1">
    <source>
        <dbReference type="ARBA" id="ARBA00004123"/>
    </source>
</evidence>
<dbReference type="SUPFAM" id="SSF53335">
    <property type="entry name" value="S-adenosyl-L-methionine-dependent methyltransferases"/>
    <property type="match status" value="1"/>
</dbReference>
<accession>A0A0N4ZKV3</accession>
<evidence type="ECO:0000313" key="19">
    <source>
        <dbReference type="WBParaSite" id="PTRK_0000873600.1"/>
    </source>
</evidence>
<evidence type="ECO:0000256" key="7">
    <source>
        <dbReference type="ARBA" id="ARBA00048619"/>
    </source>
</evidence>
<comment type="function">
    <text evidence="9">Methyltransferase that can methylate proteins and, to a lower extent, arsenic. Catalytic subunit of a heterodimer with TRMT112, which monomethylates 'Lys-12' of histone H4 (H4K12me1), a modification present at the promoters of numerous genes encoding cell cycle regulators. Catalytic subunit of a heterodimer with TRMT112, which catalyzes N5-methylation of Glu residue of proteins with a Gly-Gln-Xaa-Xaa-Xaa-Arg motif. Methylates ETF1 on 'Gln-185'; ETF1 needs to be complexed to ERF3 in its GTP-bound form to be efficiently methylated. May also play a role in the modulation of arsenic-induced toxicity by mediating the conversion of monomethylarsonous acid (3+) into the less toxic dimethylarsonic acid. It however only plays a limited role in arsenic metabolism compared with AS3MT.</text>
</comment>
<dbReference type="InterPro" id="IPR002052">
    <property type="entry name" value="DNA_methylase_N6_adenine_CS"/>
</dbReference>
<protein>
    <recommendedName>
        <fullName evidence="15">Methyltransferase HEMK2</fullName>
    </recommendedName>
    <alternativeName>
        <fullName evidence="14">HemK methyltransferase family member 2</fullName>
    </alternativeName>
    <alternativeName>
        <fullName evidence="12">Lysine N-methyltransferase 9</fullName>
    </alternativeName>
    <alternativeName>
        <fullName evidence="11">Methylarsonite methyltransferase N6AMT1</fullName>
    </alternativeName>
    <alternativeName>
        <fullName evidence="16">Methyltransferase N6AMT1</fullName>
    </alternativeName>
    <alternativeName>
        <fullName evidence="13">Protein N(5)-glutamine methyltransferase</fullName>
    </alternativeName>
</protein>
<evidence type="ECO:0000256" key="9">
    <source>
        <dbReference type="ARBA" id="ARBA00053180"/>
    </source>
</evidence>
<evidence type="ECO:0000256" key="16">
    <source>
        <dbReference type="ARBA" id="ARBA00093667"/>
    </source>
</evidence>
<evidence type="ECO:0000256" key="6">
    <source>
        <dbReference type="ARBA" id="ARBA00023242"/>
    </source>
</evidence>
<dbReference type="FunFam" id="3.40.50.150:FF:000077">
    <property type="entry name" value="HemK methyltransferase family member 2"/>
    <property type="match status" value="1"/>
</dbReference>
<dbReference type="GO" id="GO:0003676">
    <property type="term" value="F:nucleic acid binding"/>
    <property type="evidence" value="ECO:0007669"/>
    <property type="project" value="InterPro"/>
</dbReference>
<keyword evidence="4" id="KW-0808">Transferase</keyword>
<evidence type="ECO:0000256" key="5">
    <source>
        <dbReference type="ARBA" id="ARBA00022691"/>
    </source>
</evidence>
<keyword evidence="3" id="KW-0489">Methyltransferase</keyword>
<evidence type="ECO:0000256" key="4">
    <source>
        <dbReference type="ARBA" id="ARBA00022679"/>
    </source>
</evidence>
<dbReference type="InterPro" id="IPR029063">
    <property type="entry name" value="SAM-dependent_MTases_sf"/>
</dbReference>
<sequence>MSSVPTPNYSLGESFTNSIYDPSNDTFLLMDVLEKHKDELLKLKPLIVFEIGSGTGVVSSFLRELLKTIHFISLTSDVNFNACLCTQETSKMNNHLIETICCDTITSFEPRLNNKIDLLIFNPPYVLTNDIPRCEEELCYAGGPNGRYVLDKLLPKLKNILCINGRFYVIAVKDNDIEYLVKYTDNDSLKCSIAGNRIRGCENLFVLMYERIR</sequence>
<dbReference type="Gene3D" id="3.40.50.150">
    <property type="entry name" value="Vaccinia Virus protein VP39"/>
    <property type="match status" value="1"/>
</dbReference>
<comment type="subcellular location">
    <subcellularLocation>
        <location evidence="1">Nucleus</location>
    </subcellularLocation>
</comment>
<evidence type="ECO:0000256" key="8">
    <source>
        <dbReference type="ARBA" id="ARBA00050903"/>
    </source>
</evidence>
<dbReference type="WBParaSite" id="PTRK_0000873600.1">
    <property type="protein sequence ID" value="PTRK_0000873600.1"/>
    <property type="gene ID" value="PTRK_0000873600"/>
</dbReference>
<dbReference type="NCBIfam" id="TIGR00537">
    <property type="entry name" value="hemK_rel_arch"/>
    <property type="match status" value="1"/>
</dbReference>
<reference evidence="19" key="1">
    <citation type="submission" date="2017-02" db="UniProtKB">
        <authorList>
            <consortium name="WormBaseParasite"/>
        </authorList>
    </citation>
    <scope>IDENTIFICATION</scope>
</reference>
<evidence type="ECO:0000256" key="3">
    <source>
        <dbReference type="ARBA" id="ARBA00022603"/>
    </source>
</evidence>
<evidence type="ECO:0000256" key="10">
    <source>
        <dbReference type="ARBA" id="ARBA00062344"/>
    </source>
</evidence>
<dbReference type="InterPro" id="IPR052190">
    <property type="entry name" value="Euk-Arch_PrmC-MTase"/>
</dbReference>
<organism evidence="18 19">
    <name type="scientific">Parastrongyloides trichosuri</name>
    <name type="common">Possum-specific nematode worm</name>
    <dbReference type="NCBI Taxonomy" id="131310"/>
    <lineage>
        <taxon>Eukaryota</taxon>
        <taxon>Metazoa</taxon>
        <taxon>Ecdysozoa</taxon>
        <taxon>Nematoda</taxon>
        <taxon>Chromadorea</taxon>
        <taxon>Rhabditida</taxon>
        <taxon>Tylenchina</taxon>
        <taxon>Panagrolaimomorpha</taxon>
        <taxon>Strongyloidoidea</taxon>
        <taxon>Strongyloididae</taxon>
        <taxon>Parastrongyloides</taxon>
    </lineage>
</organism>
<feature type="domain" description="Methyltransferase small" evidence="17">
    <location>
        <begin position="28"/>
        <end position="126"/>
    </location>
</feature>
<name>A0A0N4ZKV3_PARTI</name>
<dbReference type="GO" id="GO:0032259">
    <property type="term" value="P:methylation"/>
    <property type="evidence" value="ECO:0007669"/>
    <property type="project" value="UniProtKB-KW"/>
</dbReference>
<comment type="catalytic activity">
    <reaction evidence="8">
        <text>methylarsonous acid + S-adenosyl-L-methionine = dimethylarsinate + S-adenosyl-L-homocysteine + 2 H(+)</text>
        <dbReference type="Rhea" id="RHEA:11684"/>
        <dbReference type="ChEBI" id="CHEBI:15378"/>
        <dbReference type="ChEBI" id="CHEBI:16223"/>
        <dbReference type="ChEBI" id="CHEBI:17826"/>
        <dbReference type="ChEBI" id="CHEBI:57856"/>
        <dbReference type="ChEBI" id="CHEBI:59789"/>
    </reaction>
</comment>
<evidence type="ECO:0000259" key="17">
    <source>
        <dbReference type="Pfam" id="PF05175"/>
    </source>
</evidence>
<dbReference type="GO" id="GO:0035657">
    <property type="term" value="C:eRF1 methyltransferase complex"/>
    <property type="evidence" value="ECO:0007669"/>
    <property type="project" value="TreeGrafter"/>
</dbReference>
<evidence type="ECO:0000256" key="12">
    <source>
        <dbReference type="ARBA" id="ARBA00076540"/>
    </source>
</evidence>
<proteinExistence type="inferred from homology"/>
<evidence type="ECO:0000256" key="11">
    <source>
        <dbReference type="ARBA" id="ARBA00075330"/>
    </source>
</evidence>
<dbReference type="InterPro" id="IPR007848">
    <property type="entry name" value="Small_mtfrase_dom"/>
</dbReference>
<dbReference type="AlphaFoldDB" id="A0A0N4ZKV3"/>
<dbReference type="CDD" id="cd02440">
    <property type="entry name" value="AdoMet_MTases"/>
    <property type="match status" value="1"/>
</dbReference>
<dbReference type="PANTHER" id="PTHR45875">
    <property type="entry name" value="METHYLTRANSFERASE N6AMT1"/>
    <property type="match status" value="1"/>
</dbReference>
<keyword evidence="5" id="KW-0949">S-adenosyl-L-methionine</keyword>
<comment type="similarity">
    <text evidence="2">Belongs to the eukaryotic/archaeal PrmC-related family.</text>
</comment>
<dbReference type="PROSITE" id="PS00092">
    <property type="entry name" value="N6_MTASE"/>
    <property type="match status" value="1"/>
</dbReference>
<evidence type="ECO:0000313" key="18">
    <source>
        <dbReference type="Proteomes" id="UP000038045"/>
    </source>
</evidence>
<dbReference type="GO" id="GO:0036009">
    <property type="term" value="F:protein-glutamine N-methyltransferase activity"/>
    <property type="evidence" value="ECO:0007669"/>
    <property type="project" value="UniProtKB-ARBA"/>
</dbReference>
<comment type="subunit">
    <text evidence="10">Heterodimer; heterodimerization with TRMT112 is required for S-adenosyl-L-methionine-binding.</text>
</comment>
<evidence type="ECO:0000256" key="14">
    <source>
        <dbReference type="ARBA" id="ARBA00083337"/>
    </source>
</evidence>
<evidence type="ECO:0000256" key="13">
    <source>
        <dbReference type="ARBA" id="ARBA00080992"/>
    </source>
</evidence>
<evidence type="ECO:0000256" key="2">
    <source>
        <dbReference type="ARBA" id="ARBA00006149"/>
    </source>
</evidence>
<dbReference type="PANTHER" id="PTHR45875:SF1">
    <property type="entry name" value="METHYLTRANSFERASE N6AMT1"/>
    <property type="match status" value="1"/>
</dbReference>
<dbReference type="GO" id="GO:0005634">
    <property type="term" value="C:nucleus"/>
    <property type="evidence" value="ECO:0007669"/>
    <property type="project" value="UniProtKB-SubCell"/>
</dbReference>
<evidence type="ECO:0000256" key="15">
    <source>
        <dbReference type="ARBA" id="ARBA00093624"/>
    </source>
</evidence>
<dbReference type="STRING" id="131310.A0A0N4ZKV3"/>
<dbReference type="InterPro" id="IPR004557">
    <property type="entry name" value="PrmC-related"/>
</dbReference>
<keyword evidence="6" id="KW-0539">Nucleus</keyword>
<dbReference type="Pfam" id="PF05175">
    <property type="entry name" value="MTS"/>
    <property type="match status" value="1"/>
</dbReference>